<evidence type="ECO:0000313" key="7">
    <source>
        <dbReference type="Proteomes" id="UP001526426"/>
    </source>
</evidence>
<dbReference type="Gene3D" id="3.90.25.10">
    <property type="entry name" value="UDP-galactose 4-epimerase, domain 1"/>
    <property type="match status" value="1"/>
</dbReference>
<name>A0ABT3L8R8_9CYAN</name>
<organism evidence="6 7">
    <name type="scientific">Spirulina subsalsa FACHB-351</name>
    <dbReference type="NCBI Taxonomy" id="234711"/>
    <lineage>
        <taxon>Bacteria</taxon>
        <taxon>Bacillati</taxon>
        <taxon>Cyanobacteriota</taxon>
        <taxon>Cyanophyceae</taxon>
        <taxon>Spirulinales</taxon>
        <taxon>Spirulinaceae</taxon>
        <taxon>Spirulina</taxon>
    </lineage>
</organism>
<keyword evidence="7" id="KW-1185">Reference proteome</keyword>
<evidence type="ECO:0000256" key="1">
    <source>
        <dbReference type="ARBA" id="ARBA00001937"/>
    </source>
</evidence>
<gene>
    <name evidence="6" type="ORF">K4A83_16730</name>
</gene>
<reference evidence="6 7" key="1">
    <citation type="submission" date="2021-08" db="EMBL/GenBank/DDBJ databases">
        <title>Draft genome sequence of Spirulina subsalsa with high tolerance to salinity and hype-accumulation of phycocyanin.</title>
        <authorList>
            <person name="Pei H."/>
            <person name="Jiang L."/>
        </authorList>
    </citation>
    <scope>NUCLEOTIDE SEQUENCE [LARGE SCALE GENOMIC DNA]</scope>
    <source>
        <strain evidence="6 7">FACHB-351</strain>
    </source>
</reference>
<evidence type="ECO:0000256" key="3">
    <source>
        <dbReference type="ARBA" id="ARBA00011989"/>
    </source>
</evidence>
<dbReference type="EC" id="4.2.1.47" evidence="3"/>
<sequence>MRAIIVGHSGQDGTLLYQSLQEQGYTVLGFSRSSICTTDNHCSKVKPNINDIQSIYALVEDFKPSEIYYLPAYHTSSECLEESSIKISFDLAQETHVTGLLNFLCVIRDIIPSCKLFYASSSLIFSGKDGEVQVETTPLSPQGFYGITKAQGMWLCQEFRDRFGIFASVGILYNHESHLRPHHFLSQKIIQAAIRIASGSSEQLVVGDLSARVDWGYAPDFIQGFQKILKLEQSGDFIIASGRAHSVSEFAEITFKYFGLDFTNYIIEDSSILARRSLTKIGDPSKLKLATNWECSFDFIDLIKQLIKESQNSTISR</sequence>
<comment type="cofactor">
    <cofactor evidence="1">
        <name>NADP(+)</name>
        <dbReference type="ChEBI" id="CHEBI:58349"/>
    </cofactor>
</comment>
<dbReference type="GO" id="GO:0008446">
    <property type="term" value="F:GDP-mannose 4,6-dehydratase activity"/>
    <property type="evidence" value="ECO:0007669"/>
    <property type="project" value="UniProtKB-EC"/>
</dbReference>
<dbReference type="Pfam" id="PF16363">
    <property type="entry name" value="GDP_Man_Dehyd"/>
    <property type="match status" value="1"/>
</dbReference>
<dbReference type="Gene3D" id="3.40.50.720">
    <property type="entry name" value="NAD(P)-binding Rossmann-like Domain"/>
    <property type="match status" value="1"/>
</dbReference>
<protein>
    <recommendedName>
        <fullName evidence="3">GDP-mannose 4,6-dehydratase</fullName>
        <ecNumber evidence="3">4.2.1.47</ecNumber>
    </recommendedName>
</protein>
<dbReference type="PANTHER" id="PTHR43715:SF1">
    <property type="entry name" value="GDP-MANNOSE 4,6 DEHYDRATASE"/>
    <property type="match status" value="1"/>
</dbReference>
<dbReference type="Proteomes" id="UP001526426">
    <property type="component" value="Unassembled WGS sequence"/>
</dbReference>
<comment type="caution">
    <text evidence="6">The sequence shown here is derived from an EMBL/GenBank/DDBJ whole genome shotgun (WGS) entry which is preliminary data.</text>
</comment>
<dbReference type="InterPro" id="IPR036291">
    <property type="entry name" value="NAD(P)-bd_dom_sf"/>
</dbReference>
<accession>A0ABT3L8R8</accession>
<evidence type="ECO:0000256" key="2">
    <source>
        <dbReference type="ARBA" id="ARBA00009263"/>
    </source>
</evidence>
<dbReference type="EMBL" id="JAIHOM010000096">
    <property type="protein sequence ID" value="MCW6037906.1"/>
    <property type="molecule type" value="Genomic_DNA"/>
</dbReference>
<dbReference type="RefSeq" id="WP_265265787.1">
    <property type="nucleotide sequence ID" value="NZ_JAIHOM010000096.1"/>
</dbReference>
<keyword evidence="4 6" id="KW-0456">Lyase</keyword>
<proteinExistence type="inferred from homology"/>
<dbReference type="SUPFAM" id="SSF51735">
    <property type="entry name" value="NAD(P)-binding Rossmann-fold domains"/>
    <property type="match status" value="1"/>
</dbReference>
<comment type="similarity">
    <text evidence="2">Belongs to the NAD(P)-dependent epimerase/dehydratase family. GDP-mannose 4,6-dehydratase subfamily.</text>
</comment>
<evidence type="ECO:0000256" key="4">
    <source>
        <dbReference type="ARBA" id="ARBA00023239"/>
    </source>
</evidence>
<dbReference type="InterPro" id="IPR006368">
    <property type="entry name" value="GDP_Man_deHydtase"/>
</dbReference>
<dbReference type="InterPro" id="IPR016040">
    <property type="entry name" value="NAD(P)-bd_dom"/>
</dbReference>
<feature type="domain" description="NAD(P)-binding" evidence="5">
    <location>
        <begin position="5"/>
        <end position="305"/>
    </location>
</feature>
<evidence type="ECO:0000313" key="6">
    <source>
        <dbReference type="EMBL" id="MCW6037906.1"/>
    </source>
</evidence>
<dbReference type="PANTHER" id="PTHR43715">
    <property type="entry name" value="GDP-MANNOSE 4,6-DEHYDRATASE"/>
    <property type="match status" value="1"/>
</dbReference>
<evidence type="ECO:0000259" key="5">
    <source>
        <dbReference type="Pfam" id="PF16363"/>
    </source>
</evidence>